<dbReference type="AlphaFoldDB" id="A0A4S8WIB9"/>
<proteinExistence type="predicted"/>
<keyword evidence="1" id="KW-0812">Transmembrane</keyword>
<feature type="transmembrane region" description="Helical" evidence="1">
    <location>
        <begin position="125"/>
        <end position="142"/>
    </location>
</feature>
<dbReference type="PANTHER" id="PTHR37488:SF8">
    <property type="entry name" value="DUF1275 DOMAIN PROTEIN (AFU_ORTHOLOGUE AFUA_5G13060)"/>
    <property type="match status" value="1"/>
</dbReference>
<feature type="transmembrane region" description="Helical" evidence="1">
    <location>
        <begin position="154"/>
        <end position="170"/>
    </location>
</feature>
<dbReference type="PANTHER" id="PTHR37488">
    <property type="entry name" value="DUF1275 DOMAIN-CONTAINING PROTEIN"/>
    <property type="match status" value="1"/>
</dbReference>
<organism evidence="2 3">
    <name type="scientific">Aureobasidium pullulans</name>
    <name type="common">Black yeast</name>
    <name type="synonym">Pullularia pullulans</name>
    <dbReference type="NCBI Taxonomy" id="5580"/>
    <lineage>
        <taxon>Eukaryota</taxon>
        <taxon>Fungi</taxon>
        <taxon>Dikarya</taxon>
        <taxon>Ascomycota</taxon>
        <taxon>Pezizomycotina</taxon>
        <taxon>Dothideomycetes</taxon>
        <taxon>Dothideomycetidae</taxon>
        <taxon>Dothideales</taxon>
        <taxon>Saccotheciaceae</taxon>
        <taxon>Aureobasidium</taxon>
    </lineage>
</organism>
<sequence>MTAFLVYTAKMPDVEDNQELEQSKLSSLRDHFDAELTESWADSVLIVSSFITGLLDSAVFNVWSCFVSMQTGNTLYLGLGVSGQPKSSPWRWAKSGMSIISFVFGAFIFSRFMRWLGPLRRSTMVYSWLIQAVLIYICAALEDTGVVPNDAGDNLPNSFIVLLPLSLLSIQSAGQMAMSRILGYGEVTSVVLTSAYFDLVFDNEVFTAAPTRNVKRNRRIGSMVMVVLGAIAGGFLTQDEDISKVLWFAGSLKVAIAILWVFWKSKGSVRLE</sequence>
<evidence type="ECO:0000313" key="2">
    <source>
        <dbReference type="EMBL" id="THV74640.1"/>
    </source>
</evidence>
<gene>
    <name evidence="2" type="ORF">D6D28_02425</name>
</gene>
<keyword evidence="1" id="KW-1133">Transmembrane helix</keyword>
<evidence type="ECO:0000313" key="3">
    <source>
        <dbReference type="Proteomes" id="UP000304951"/>
    </source>
</evidence>
<evidence type="ECO:0000256" key="1">
    <source>
        <dbReference type="SAM" id="Phobius"/>
    </source>
</evidence>
<dbReference type="EMBL" id="QZAF01000057">
    <property type="protein sequence ID" value="THV74640.1"/>
    <property type="molecule type" value="Genomic_DNA"/>
</dbReference>
<dbReference type="Pfam" id="PF06912">
    <property type="entry name" value="DUF1275"/>
    <property type="match status" value="1"/>
</dbReference>
<name>A0A4S8WIB9_AURPU</name>
<reference evidence="2 3" key="1">
    <citation type="submission" date="2018-10" db="EMBL/GenBank/DDBJ databases">
        <title>Fifty Aureobasidium pullulans genomes reveal a recombining polyextremotolerant generalist.</title>
        <authorList>
            <person name="Gostincar C."/>
            <person name="Turk M."/>
            <person name="Zajc J."/>
            <person name="Gunde-Cimerman N."/>
        </authorList>
    </citation>
    <scope>NUCLEOTIDE SEQUENCE [LARGE SCALE GENOMIC DNA]</scope>
    <source>
        <strain evidence="2 3">EXF-11900</strain>
    </source>
</reference>
<dbReference type="Proteomes" id="UP000304951">
    <property type="component" value="Unassembled WGS sequence"/>
</dbReference>
<comment type="caution">
    <text evidence="2">The sequence shown here is derived from an EMBL/GenBank/DDBJ whole genome shotgun (WGS) entry which is preliminary data.</text>
</comment>
<feature type="transmembrane region" description="Helical" evidence="1">
    <location>
        <begin position="220"/>
        <end position="238"/>
    </location>
</feature>
<feature type="transmembrane region" description="Helical" evidence="1">
    <location>
        <begin position="244"/>
        <end position="263"/>
    </location>
</feature>
<keyword evidence="1" id="KW-0472">Membrane</keyword>
<accession>A0A4S8WIB9</accession>
<evidence type="ECO:0008006" key="4">
    <source>
        <dbReference type="Google" id="ProtNLM"/>
    </source>
</evidence>
<protein>
    <recommendedName>
        <fullName evidence="4">DUF1275 domain protein</fullName>
    </recommendedName>
</protein>
<feature type="transmembrane region" description="Helical" evidence="1">
    <location>
        <begin position="95"/>
        <end position="113"/>
    </location>
</feature>
<dbReference type="InterPro" id="IPR010699">
    <property type="entry name" value="DUF1275"/>
</dbReference>